<dbReference type="Proteomes" id="UP000054776">
    <property type="component" value="Unassembled WGS sequence"/>
</dbReference>
<keyword evidence="2" id="KW-1185">Reference proteome</keyword>
<accession>A0A0V1BZ52</accession>
<evidence type="ECO:0000313" key="1">
    <source>
        <dbReference type="EMBL" id="KRY42333.1"/>
    </source>
</evidence>
<gene>
    <name evidence="1" type="ORF">T01_6367</name>
</gene>
<dbReference type="AlphaFoldDB" id="A0A0V1BZ52"/>
<dbReference type="EMBL" id="JYDH01000004">
    <property type="protein sequence ID" value="KRY42333.1"/>
    <property type="molecule type" value="Genomic_DNA"/>
</dbReference>
<name>A0A0V1BZ52_TRISP</name>
<comment type="caution">
    <text evidence="1">The sequence shown here is derived from an EMBL/GenBank/DDBJ whole genome shotgun (WGS) entry which is preliminary data.</text>
</comment>
<evidence type="ECO:0000313" key="2">
    <source>
        <dbReference type="Proteomes" id="UP000054776"/>
    </source>
</evidence>
<reference evidence="1 2" key="1">
    <citation type="submission" date="2015-01" db="EMBL/GenBank/DDBJ databases">
        <title>Evolution of Trichinella species and genotypes.</title>
        <authorList>
            <person name="Korhonen P.K."/>
            <person name="Edoardo P."/>
            <person name="Giuseppe L.R."/>
            <person name="Gasser R.B."/>
        </authorList>
    </citation>
    <scope>NUCLEOTIDE SEQUENCE [LARGE SCALE GENOMIC DNA]</scope>
    <source>
        <strain evidence="1">ISS3</strain>
    </source>
</reference>
<sequence length="116" mass="12632">MWQWVPVRRCAAVEGAVVTARWPLCGLLLGVPWLPVACVAVTVRACTGRVVQLFLLRARRCSVPTAILWLVWRPDVDKNAKSAPMMATPTSATKNVQVKAGSIGLLDAGCAYRLFL</sequence>
<organism evidence="1 2">
    <name type="scientific">Trichinella spiralis</name>
    <name type="common">Trichina worm</name>
    <dbReference type="NCBI Taxonomy" id="6334"/>
    <lineage>
        <taxon>Eukaryota</taxon>
        <taxon>Metazoa</taxon>
        <taxon>Ecdysozoa</taxon>
        <taxon>Nematoda</taxon>
        <taxon>Enoplea</taxon>
        <taxon>Dorylaimia</taxon>
        <taxon>Trichinellida</taxon>
        <taxon>Trichinellidae</taxon>
        <taxon>Trichinella</taxon>
    </lineage>
</organism>
<protein>
    <submittedName>
        <fullName evidence="1">Uncharacterized protein</fullName>
    </submittedName>
</protein>
<proteinExistence type="predicted"/>
<dbReference type="OrthoDB" id="5936059at2759"/>
<dbReference type="InParanoid" id="A0A0V1BZ52"/>